<dbReference type="OrthoDB" id="3039123at2759"/>
<evidence type="ECO:0000256" key="4">
    <source>
        <dbReference type="ARBA" id="ARBA00022729"/>
    </source>
</evidence>
<dbReference type="SUPFAM" id="SSF53474">
    <property type="entry name" value="alpha/beta-Hydrolases"/>
    <property type="match status" value="1"/>
</dbReference>
<dbReference type="PANTHER" id="PTHR33938">
    <property type="entry name" value="FERULOYL ESTERASE B-RELATED"/>
    <property type="match status" value="1"/>
</dbReference>
<keyword evidence="2" id="KW-0719">Serine esterase</keyword>
<feature type="signal peptide" evidence="8">
    <location>
        <begin position="1"/>
        <end position="22"/>
    </location>
</feature>
<dbReference type="InterPro" id="IPR029058">
    <property type="entry name" value="AB_hydrolase_fold"/>
</dbReference>
<evidence type="ECO:0000256" key="1">
    <source>
        <dbReference type="ARBA" id="ARBA00006249"/>
    </source>
</evidence>
<name>A0A1L9UFK9_ASPBC</name>
<evidence type="ECO:0000256" key="2">
    <source>
        <dbReference type="ARBA" id="ARBA00022487"/>
    </source>
</evidence>
<dbReference type="GeneID" id="93571875"/>
<dbReference type="STRING" id="767769.A0A1L9UFK9"/>
<dbReference type="AlphaFoldDB" id="A0A1L9UFK9"/>
<dbReference type="GO" id="GO:0030600">
    <property type="term" value="F:feruloyl esterase activity"/>
    <property type="evidence" value="ECO:0007669"/>
    <property type="project" value="UniProtKB-ARBA"/>
</dbReference>
<keyword evidence="7" id="KW-1015">Disulfide bond</keyword>
<keyword evidence="3" id="KW-0479">Metal-binding</keyword>
<feature type="chain" id="PRO_5011810540" description="Carboxylic ester hydrolase" evidence="8">
    <location>
        <begin position="23"/>
        <end position="545"/>
    </location>
</feature>
<organism evidence="9 10">
    <name type="scientific">Aspergillus brasiliensis (strain CBS 101740 / IMI 381727 / IBT 21946)</name>
    <dbReference type="NCBI Taxonomy" id="767769"/>
    <lineage>
        <taxon>Eukaryota</taxon>
        <taxon>Fungi</taxon>
        <taxon>Dikarya</taxon>
        <taxon>Ascomycota</taxon>
        <taxon>Pezizomycotina</taxon>
        <taxon>Eurotiomycetes</taxon>
        <taxon>Eurotiomycetidae</taxon>
        <taxon>Eurotiales</taxon>
        <taxon>Aspergillaceae</taxon>
        <taxon>Aspergillus</taxon>
        <taxon>Aspergillus subgen. Circumdati</taxon>
    </lineage>
</organism>
<dbReference type="EC" id="3.1.1.-" evidence="8"/>
<reference evidence="10" key="1">
    <citation type="journal article" date="2017" name="Genome Biol.">
        <title>Comparative genomics reveals high biological diversity and specific adaptations in the industrially and medically important fungal genus Aspergillus.</title>
        <authorList>
            <person name="de Vries R.P."/>
            <person name="Riley R."/>
            <person name="Wiebenga A."/>
            <person name="Aguilar-Osorio G."/>
            <person name="Amillis S."/>
            <person name="Uchima C.A."/>
            <person name="Anderluh G."/>
            <person name="Asadollahi M."/>
            <person name="Askin M."/>
            <person name="Barry K."/>
            <person name="Battaglia E."/>
            <person name="Bayram O."/>
            <person name="Benocci T."/>
            <person name="Braus-Stromeyer S.A."/>
            <person name="Caldana C."/>
            <person name="Canovas D."/>
            <person name="Cerqueira G.C."/>
            <person name="Chen F."/>
            <person name="Chen W."/>
            <person name="Choi C."/>
            <person name="Clum A."/>
            <person name="Dos Santos R.A."/>
            <person name="Damasio A.R."/>
            <person name="Diallinas G."/>
            <person name="Emri T."/>
            <person name="Fekete E."/>
            <person name="Flipphi M."/>
            <person name="Freyberg S."/>
            <person name="Gallo A."/>
            <person name="Gournas C."/>
            <person name="Habgood R."/>
            <person name="Hainaut M."/>
            <person name="Harispe M.L."/>
            <person name="Henrissat B."/>
            <person name="Hilden K.S."/>
            <person name="Hope R."/>
            <person name="Hossain A."/>
            <person name="Karabika E."/>
            <person name="Karaffa L."/>
            <person name="Karanyi Z."/>
            <person name="Krasevec N."/>
            <person name="Kuo A."/>
            <person name="Kusch H."/>
            <person name="LaButti K."/>
            <person name="Lagendijk E.L."/>
            <person name="Lapidus A."/>
            <person name="Levasseur A."/>
            <person name="Lindquist E."/>
            <person name="Lipzen A."/>
            <person name="Logrieco A.F."/>
            <person name="MacCabe A."/>
            <person name="Maekelae M.R."/>
            <person name="Malavazi I."/>
            <person name="Melin P."/>
            <person name="Meyer V."/>
            <person name="Mielnichuk N."/>
            <person name="Miskei M."/>
            <person name="Molnar A.P."/>
            <person name="Mule G."/>
            <person name="Ngan C.Y."/>
            <person name="Orejas M."/>
            <person name="Orosz E."/>
            <person name="Ouedraogo J.P."/>
            <person name="Overkamp K.M."/>
            <person name="Park H.-S."/>
            <person name="Perrone G."/>
            <person name="Piumi F."/>
            <person name="Punt P.J."/>
            <person name="Ram A.F."/>
            <person name="Ramon A."/>
            <person name="Rauscher S."/>
            <person name="Record E."/>
            <person name="Riano-Pachon D.M."/>
            <person name="Robert V."/>
            <person name="Roehrig J."/>
            <person name="Ruller R."/>
            <person name="Salamov A."/>
            <person name="Salih N.S."/>
            <person name="Samson R.A."/>
            <person name="Sandor E."/>
            <person name="Sanguinetti M."/>
            <person name="Schuetze T."/>
            <person name="Sepcic K."/>
            <person name="Shelest E."/>
            <person name="Sherlock G."/>
            <person name="Sophianopoulou V."/>
            <person name="Squina F.M."/>
            <person name="Sun H."/>
            <person name="Susca A."/>
            <person name="Todd R.B."/>
            <person name="Tsang A."/>
            <person name="Unkles S.E."/>
            <person name="van de Wiele N."/>
            <person name="van Rossen-Uffink D."/>
            <person name="Oliveira J.V."/>
            <person name="Vesth T.C."/>
            <person name="Visser J."/>
            <person name="Yu J.-H."/>
            <person name="Zhou M."/>
            <person name="Andersen M.R."/>
            <person name="Archer D.B."/>
            <person name="Baker S.E."/>
            <person name="Benoit I."/>
            <person name="Brakhage A.A."/>
            <person name="Braus G.H."/>
            <person name="Fischer R."/>
            <person name="Frisvad J.C."/>
            <person name="Goldman G.H."/>
            <person name="Houbraken J."/>
            <person name="Oakley B."/>
            <person name="Pocsi I."/>
            <person name="Scazzocchio C."/>
            <person name="Seiboth B."/>
            <person name="vanKuyk P.A."/>
            <person name="Wortman J."/>
            <person name="Dyer P.S."/>
            <person name="Grigoriev I.V."/>
        </authorList>
    </citation>
    <scope>NUCLEOTIDE SEQUENCE [LARGE SCALE GENOMIC DNA]</scope>
    <source>
        <strain evidence="10">CBS 101740 / IMI 381727 / IBT 21946</strain>
    </source>
</reference>
<comment type="similarity">
    <text evidence="1 8">Belongs to the tannase family.</text>
</comment>
<proteinExistence type="inferred from homology"/>
<dbReference type="PANTHER" id="PTHR33938:SF2">
    <property type="entry name" value="CARBOXYLIC ESTER HYDROLASE"/>
    <property type="match status" value="1"/>
</dbReference>
<keyword evidence="4 8" id="KW-0732">Signal</keyword>
<evidence type="ECO:0000256" key="5">
    <source>
        <dbReference type="ARBA" id="ARBA00022801"/>
    </source>
</evidence>
<keyword evidence="6" id="KW-0106">Calcium</keyword>
<dbReference type="Proteomes" id="UP000184499">
    <property type="component" value="Unassembled WGS sequence"/>
</dbReference>
<evidence type="ECO:0000313" key="9">
    <source>
        <dbReference type="EMBL" id="OJJ70445.1"/>
    </source>
</evidence>
<dbReference type="GO" id="GO:0046872">
    <property type="term" value="F:metal ion binding"/>
    <property type="evidence" value="ECO:0007669"/>
    <property type="project" value="UniProtKB-KW"/>
</dbReference>
<dbReference type="EMBL" id="KV878686">
    <property type="protein sequence ID" value="OJJ70445.1"/>
    <property type="molecule type" value="Genomic_DNA"/>
</dbReference>
<evidence type="ECO:0000313" key="10">
    <source>
        <dbReference type="Proteomes" id="UP000184499"/>
    </source>
</evidence>
<evidence type="ECO:0000256" key="7">
    <source>
        <dbReference type="ARBA" id="ARBA00023157"/>
    </source>
</evidence>
<dbReference type="VEuPathDB" id="FungiDB:ASPBRDRAFT_155263"/>
<accession>A0A1L9UFK9</accession>
<dbReference type="InterPro" id="IPR011118">
    <property type="entry name" value="Tannase/feruloyl_esterase"/>
</dbReference>
<dbReference type="OMA" id="PLCFYPQ"/>
<evidence type="ECO:0000256" key="8">
    <source>
        <dbReference type="RuleBase" id="RU361238"/>
    </source>
</evidence>
<sequence length="545" mass="60420">MPSARFLFSLALGSSFALPAACQLSCTKESFSTYLTSHPEYNASVEQVYHIAKGETFEVPASDIAYPQSPTDLPELCAVQIKVISSPTSAYSFGLFLPVEWNNRFLAVGNGGFAGGINWVDVGVGARYGFASMSTDTGHNSTSSDGSWAYHAPEKVIDWGYRAMHGSVVLSKQVIETYYAQKLKYNYYSGCSTGGRQGLRSVELYPEDFDGVIAGSPAWWTAHLQTWTVKAGTYNANPSSQIPESMFTVIGDEIIKQCDPQDGLRDKVVSAPQQCNLNLETLLCRQAQQEDCLSPAQLDTLRLIYSDYVDVNQTFVFPHLLPGSESQWEVLINNGTANPLGPDYVRYFLGLGKQWMQEQFDYRIVQLADRLNPGNATASDFDISPFQKNGGKLLMYHGMADGLIPTDSSLYYYNQVTNAVAPKGIDLDSFYRFFYVPGMQHCVGTPDNMHAPWYFAGPNQGPTLSSSLHSVPGFSDAKHDILLALMDWVEKGTAPENIIATTWDNDTTQEQVYRQRPLCFYPQKAVYTGKGDPNEAQNWECQALY</sequence>
<evidence type="ECO:0000256" key="6">
    <source>
        <dbReference type="ARBA" id="ARBA00022837"/>
    </source>
</evidence>
<dbReference type="Gene3D" id="3.40.50.1820">
    <property type="entry name" value="alpha/beta hydrolase"/>
    <property type="match status" value="1"/>
</dbReference>
<evidence type="ECO:0000256" key="3">
    <source>
        <dbReference type="ARBA" id="ARBA00022723"/>
    </source>
</evidence>
<gene>
    <name evidence="9" type="ORF">ASPBRDRAFT_155263</name>
</gene>
<keyword evidence="5 8" id="KW-0378">Hydrolase</keyword>
<dbReference type="RefSeq" id="XP_067477693.1">
    <property type="nucleotide sequence ID" value="XM_067619387.1"/>
</dbReference>
<keyword evidence="10" id="KW-1185">Reference proteome</keyword>
<dbReference type="Pfam" id="PF07519">
    <property type="entry name" value="Tannase"/>
    <property type="match status" value="2"/>
</dbReference>
<protein>
    <recommendedName>
        <fullName evidence="8">Carboxylic ester hydrolase</fullName>
        <ecNumber evidence="8">3.1.1.-</ecNumber>
    </recommendedName>
</protein>